<feature type="region of interest" description="Disordered" evidence="1">
    <location>
        <begin position="12"/>
        <end position="45"/>
    </location>
</feature>
<keyword evidence="3" id="KW-1185">Reference proteome</keyword>
<organism evidence="2 3">
    <name type="scientific">Aureococcus anophagefferens</name>
    <name type="common">Harmful bloom alga</name>
    <dbReference type="NCBI Taxonomy" id="44056"/>
    <lineage>
        <taxon>Eukaryota</taxon>
        <taxon>Sar</taxon>
        <taxon>Stramenopiles</taxon>
        <taxon>Ochrophyta</taxon>
        <taxon>Pelagophyceae</taxon>
        <taxon>Pelagomonadales</taxon>
        <taxon>Pelagomonadaceae</taxon>
        <taxon>Aureococcus</taxon>
    </lineage>
</organism>
<proteinExistence type="predicted"/>
<gene>
    <name evidence="2" type="ORF">SO694_00001316</name>
</gene>
<accession>A0ABR1GBD6</accession>
<protein>
    <submittedName>
        <fullName evidence="2">Amino oxidoreductase</fullName>
    </submittedName>
</protein>
<feature type="region of interest" description="Disordered" evidence="1">
    <location>
        <begin position="154"/>
        <end position="191"/>
    </location>
</feature>
<evidence type="ECO:0000313" key="3">
    <source>
        <dbReference type="Proteomes" id="UP001363151"/>
    </source>
</evidence>
<dbReference type="EMBL" id="JBBJCI010000035">
    <property type="protein sequence ID" value="KAK7253304.1"/>
    <property type="molecule type" value="Genomic_DNA"/>
</dbReference>
<reference evidence="2 3" key="1">
    <citation type="submission" date="2024-03" db="EMBL/GenBank/DDBJ databases">
        <title>Aureococcus anophagefferens CCMP1851 and Kratosvirus quantuckense: Draft genome of a second virus-susceptible host strain in the model system.</title>
        <authorList>
            <person name="Chase E."/>
            <person name="Truchon A.R."/>
            <person name="Schepens W."/>
            <person name="Wilhelm S.W."/>
        </authorList>
    </citation>
    <scope>NUCLEOTIDE SEQUENCE [LARGE SCALE GENOMIC DNA]</scope>
    <source>
        <strain evidence="2 3">CCMP1851</strain>
    </source>
</reference>
<evidence type="ECO:0000313" key="2">
    <source>
        <dbReference type="EMBL" id="KAK7253304.1"/>
    </source>
</evidence>
<comment type="caution">
    <text evidence="2">The sequence shown here is derived from an EMBL/GenBank/DDBJ whole genome shotgun (WGS) entry which is preliminary data.</text>
</comment>
<sequence length="191" mass="20222">MAAVQAAVEKFAKATVGEPSERRTARRARARGGGALRRGEDAARRRGAEFVHGGDGNFLLPLLKDAGVALEEASWPDSYWLGAGRALSPRAAADRRPGLKKVHGAFEDVVAAHAPGESLLQYWGAVDSGFRAGKLAHASSQGARGARGAARAAAARPARATRQVRGPRVKCDLNGWREEAPRKPRNGFDAP</sequence>
<name>A0ABR1GBD6_AURAN</name>
<evidence type="ECO:0000256" key="1">
    <source>
        <dbReference type="SAM" id="MobiDB-lite"/>
    </source>
</evidence>
<feature type="compositionally biased region" description="Basic and acidic residues" evidence="1">
    <location>
        <begin position="169"/>
        <end position="182"/>
    </location>
</feature>
<dbReference type="Proteomes" id="UP001363151">
    <property type="component" value="Unassembled WGS sequence"/>
</dbReference>